<dbReference type="PROSITE" id="PS52016">
    <property type="entry name" value="TONB_DEPENDENT_REC_3"/>
    <property type="match status" value="1"/>
</dbReference>
<evidence type="ECO:0000259" key="12">
    <source>
        <dbReference type="Pfam" id="PF07715"/>
    </source>
</evidence>
<dbReference type="OrthoDB" id="9768177at2"/>
<dbReference type="InterPro" id="IPR000531">
    <property type="entry name" value="Beta-barrel_TonB"/>
</dbReference>
<organism evidence="13 14">
    <name type="scientific">Echinicola strongylocentroti</name>
    <dbReference type="NCBI Taxonomy" id="1795355"/>
    <lineage>
        <taxon>Bacteria</taxon>
        <taxon>Pseudomonadati</taxon>
        <taxon>Bacteroidota</taxon>
        <taxon>Cytophagia</taxon>
        <taxon>Cytophagales</taxon>
        <taxon>Cyclobacteriaceae</taxon>
        <taxon>Echinicola</taxon>
    </lineage>
</organism>
<gene>
    <name evidence="13" type="ORF">DN752_05235</name>
</gene>
<evidence type="ECO:0000256" key="1">
    <source>
        <dbReference type="ARBA" id="ARBA00004571"/>
    </source>
</evidence>
<dbReference type="AlphaFoldDB" id="A0A2Z4IFW4"/>
<evidence type="ECO:0000256" key="5">
    <source>
        <dbReference type="ARBA" id="ARBA00023077"/>
    </source>
</evidence>
<keyword evidence="14" id="KW-1185">Reference proteome</keyword>
<feature type="region of interest" description="Disordered" evidence="10">
    <location>
        <begin position="277"/>
        <end position="296"/>
    </location>
</feature>
<feature type="domain" description="TonB-dependent receptor plug" evidence="12">
    <location>
        <begin position="128"/>
        <end position="233"/>
    </location>
</feature>
<feature type="compositionally biased region" description="Polar residues" evidence="10">
    <location>
        <begin position="277"/>
        <end position="295"/>
    </location>
</feature>
<proteinExistence type="inferred from homology"/>
<evidence type="ECO:0000313" key="13">
    <source>
        <dbReference type="EMBL" id="AWW29577.1"/>
    </source>
</evidence>
<dbReference type="Pfam" id="PF00593">
    <property type="entry name" value="TonB_dep_Rec_b-barrel"/>
    <property type="match status" value="1"/>
</dbReference>
<dbReference type="SUPFAM" id="SSF56935">
    <property type="entry name" value="Porins"/>
    <property type="match status" value="1"/>
</dbReference>
<dbReference type="InterPro" id="IPR023996">
    <property type="entry name" value="TonB-dep_OMP_SusC/RagA"/>
</dbReference>
<evidence type="ECO:0000256" key="2">
    <source>
        <dbReference type="ARBA" id="ARBA00022448"/>
    </source>
</evidence>
<protein>
    <submittedName>
        <fullName evidence="13">TonB-dependent receptor</fullName>
    </submittedName>
</protein>
<evidence type="ECO:0000256" key="6">
    <source>
        <dbReference type="ARBA" id="ARBA00023136"/>
    </source>
</evidence>
<dbReference type="InterPro" id="IPR037066">
    <property type="entry name" value="Plug_dom_sf"/>
</dbReference>
<keyword evidence="5 9" id="KW-0798">TonB box</keyword>
<dbReference type="EMBL" id="CP030041">
    <property type="protein sequence ID" value="AWW29577.1"/>
    <property type="molecule type" value="Genomic_DNA"/>
</dbReference>
<dbReference type="Gene3D" id="2.60.40.1120">
    <property type="entry name" value="Carboxypeptidase-like, regulatory domain"/>
    <property type="match status" value="1"/>
</dbReference>
<keyword evidence="13" id="KW-0675">Receptor</keyword>
<comment type="similarity">
    <text evidence="8 9">Belongs to the TonB-dependent receptor family.</text>
</comment>
<dbReference type="InterPro" id="IPR012910">
    <property type="entry name" value="Plug_dom"/>
</dbReference>
<dbReference type="Pfam" id="PF13715">
    <property type="entry name" value="CarbopepD_reg_2"/>
    <property type="match status" value="1"/>
</dbReference>
<keyword evidence="6 8" id="KW-0472">Membrane</keyword>
<evidence type="ECO:0000259" key="11">
    <source>
        <dbReference type="Pfam" id="PF00593"/>
    </source>
</evidence>
<dbReference type="Pfam" id="PF07715">
    <property type="entry name" value="Plug"/>
    <property type="match status" value="1"/>
</dbReference>
<dbReference type="RefSeq" id="WP_112782975.1">
    <property type="nucleotide sequence ID" value="NZ_CP030041.1"/>
</dbReference>
<evidence type="ECO:0000256" key="8">
    <source>
        <dbReference type="PROSITE-ProRule" id="PRU01360"/>
    </source>
</evidence>
<dbReference type="NCBIfam" id="TIGR04057">
    <property type="entry name" value="SusC_RagA_signa"/>
    <property type="match status" value="1"/>
</dbReference>
<evidence type="ECO:0000256" key="9">
    <source>
        <dbReference type="RuleBase" id="RU003357"/>
    </source>
</evidence>
<dbReference type="InterPro" id="IPR036942">
    <property type="entry name" value="Beta-barrel_TonB_sf"/>
</dbReference>
<evidence type="ECO:0000256" key="7">
    <source>
        <dbReference type="ARBA" id="ARBA00023237"/>
    </source>
</evidence>
<name>A0A2Z4IFW4_9BACT</name>
<dbReference type="InterPro" id="IPR039426">
    <property type="entry name" value="TonB-dep_rcpt-like"/>
</dbReference>
<feature type="domain" description="TonB-dependent receptor-like beta-barrel" evidence="11">
    <location>
        <begin position="440"/>
        <end position="967"/>
    </location>
</feature>
<keyword evidence="3 8" id="KW-1134">Transmembrane beta strand</keyword>
<reference evidence="13 14" key="1">
    <citation type="submission" date="2018-06" db="EMBL/GenBank/DDBJ databases">
        <title>Echinicola strongylocentroti sp. nov., isolated from a sea urchin Strongylocentrotus intermedius.</title>
        <authorList>
            <person name="Bae S.S."/>
        </authorList>
    </citation>
    <scope>NUCLEOTIDE SEQUENCE [LARGE SCALE GENOMIC DNA]</scope>
    <source>
        <strain evidence="13 14">MEBiC08714</strain>
    </source>
</reference>
<dbReference type="GO" id="GO:0009279">
    <property type="term" value="C:cell outer membrane"/>
    <property type="evidence" value="ECO:0007669"/>
    <property type="project" value="UniProtKB-SubCell"/>
</dbReference>
<keyword evidence="7 8" id="KW-0998">Cell outer membrane</keyword>
<accession>A0A2Z4IFW4</accession>
<dbReference type="Proteomes" id="UP000248688">
    <property type="component" value="Chromosome"/>
</dbReference>
<dbReference type="FunFam" id="2.170.130.10:FF:000008">
    <property type="entry name" value="SusC/RagA family TonB-linked outer membrane protein"/>
    <property type="match status" value="1"/>
</dbReference>
<dbReference type="InterPro" id="IPR008969">
    <property type="entry name" value="CarboxyPept-like_regulatory"/>
</dbReference>
<evidence type="ECO:0000256" key="3">
    <source>
        <dbReference type="ARBA" id="ARBA00022452"/>
    </source>
</evidence>
<evidence type="ECO:0000313" key="14">
    <source>
        <dbReference type="Proteomes" id="UP000248688"/>
    </source>
</evidence>
<dbReference type="Gene3D" id="2.170.130.10">
    <property type="entry name" value="TonB-dependent receptor, plug domain"/>
    <property type="match status" value="1"/>
</dbReference>
<dbReference type="SUPFAM" id="SSF49464">
    <property type="entry name" value="Carboxypeptidase regulatory domain-like"/>
    <property type="match status" value="1"/>
</dbReference>
<evidence type="ECO:0000256" key="4">
    <source>
        <dbReference type="ARBA" id="ARBA00022692"/>
    </source>
</evidence>
<sequence length="1024" mass="112131">MKKALRTMKVLVARKSKILLCLPIYFIALLSYGQSQKISGKVTSSADGQPLPIVNILEKGTSNGAVADMDGSYTIEVSGPEAVLVFSSIGFLKKEITVGNQTTIDVALEEDVQSLDEVVVIGYGSQKKSDLTGSVGTVSSEEINKYTNADATQAIQGRVPGVRVDANGGTPGANSIVTIRGTGTMSDSGPLYVIDGMLTNSMDMLNPADIESVSVLKDASASAIYGSRAANGVIIVTTKKGTKGEIKVDTDFSYGWQKAVNTIDWANAQEYATIRNMANDNDGTPRSPANDSQFDPSIDSDIQAANLRVAPIFNGNIRVSGGGENATYSISANHLDQVGIVQESDYTRTNIRANSTFTKGRFKLEETIGLTRTVNNPNNYFNQERDLLPTIPIYDEEGNFTASSMPDGGTSIYGIGNITNSLGLASVEDRTVTRNSVLGNIAASFEIIDGLTYKLNLGLDQYSQNNYTFTPTFFFNATLLGRQDFAELRETNTNFLSSLAENTLNFSRVFGDHSLNLLAGYTTQKTHSRSLGIVATGFPNNEVRVASAAENRAQAPSRDVTTGLRSYFGRVNYSYDSRYLLTATIRRDGSSLFREDLRWGTFPSVALGWNISEEDFMEDITFLSDLKIRASYGELGSNNVAAYSIDPEMNLFSEAILGEGQNRVPGTSITKPVNRDIRWETTKTTDIGLEFSMLNNRLQFTMDYFNKKSEDILLSITVPRYTGLDGRVPSNVATIENRGFEFSTVYNQMVGEVNLNLAANFTVLDNEVTELGIPDPIFGGGYSSNGLSATLTDVGQPVASFFGYKVLGIYQSDDEAIQDGRTDGAGAGDLRFQDTNGDGALTEDDRVFLGSSIPNFEYGFNVNASWKNFDLSLFFNGVSGNKILNGNRYRGYFDTEGNYLADAMNAWTPENTDTDVPQMTLLDFGFNRRMSDYVLESGAYFRLKNLQIGYTLPEVLTEKLRIQRLRVYSSLQNVFTITNYTGYYPIVGRGSRDRGSDQNIFNQGVDESAYPTPRTYQFGLQISF</sequence>
<keyword evidence="4 8" id="KW-0812">Transmembrane</keyword>
<dbReference type="Gene3D" id="2.40.170.20">
    <property type="entry name" value="TonB-dependent receptor, beta-barrel domain"/>
    <property type="match status" value="1"/>
</dbReference>
<dbReference type="NCBIfam" id="TIGR04056">
    <property type="entry name" value="OMP_RagA_SusC"/>
    <property type="match status" value="1"/>
</dbReference>
<keyword evidence="2 8" id="KW-0813">Transport</keyword>
<dbReference type="InterPro" id="IPR023997">
    <property type="entry name" value="TonB-dep_OMP_SusC/RagA_CS"/>
</dbReference>
<comment type="subcellular location">
    <subcellularLocation>
        <location evidence="1 8">Cell outer membrane</location>
        <topology evidence="1 8">Multi-pass membrane protein</topology>
    </subcellularLocation>
</comment>
<dbReference type="KEGG" id="est:DN752_05235"/>
<evidence type="ECO:0000256" key="10">
    <source>
        <dbReference type="SAM" id="MobiDB-lite"/>
    </source>
</evidence>